<dbReference type="Pfam" id="PF01593">
    <property type="entry name" value="Amino_oxidase"/>
    <property type="match status" value="1"/>
</dbReference>
<keyword evidence="3" id="KW-1185">Reference proteome</keyword>
<reference evidence="3" key="1">
    <citation type="submission" date="2016-10" db="EMBL/GenBank/DDBJ databases">
        <authorList>
            <person name="Varghese N."/>
            <person name="Submissions S."/>
        </authorList>
    </citation>
    <scope>NUCLEOTIDE SEQUENCE [LARGE SCALE GENOMIC DNA]</scope>
    <source>
        <strain evidence="3">DSM 45460</strain>
    </source>
</reference>
<sequence length="414" mass="44764">MTSEVIVVGAGLAGLSAAERLASRGVGVLVLEAAEEPGGRVRTDEVDGFRLDRGFQVLAPAYPEVRNRVDVHALEPQRFTRGIRHVRSDGRVVRLADPRTDPAGIGELVRSGLSVGDGMVLGLFTARDALLPGRRLTAAPERSTRVDLARRGLSTRTVEELFRPFLAGIFLEDELTTSSRFFHHVWRCFARAAPVLPRTGMVALPRQLASRLPPASIRYEHPVAEVDPGKVRLRDGAAVSGRAVVVATDASTAGELLPGLRSPAWNAVTTFYHRARHSPVRGGTITTDARRAVLNTTVLSDVAPSYAPDGSSLISTSILGAVPDPHGVEPEIREHLARLFGSGTREWEWLATYPIPRALPAMPAPHPFRRRVRLRDGLYVCGDHRDTSSIQGALVSGRRAAEAVLADLNRGAHP</sequence>
<gene>
    <name evidence="2" type="ORF">SAMN04487820_10323</name>
</gene>
<dbReference type="SUPFAM" id="SSF51905">
    <property type="entry name" value="FAD/NAD(P)-binding domain"/>
    <property type="match status" value="1"/>
</dbReference>
<feature type="domain" description="Amine oxidase" evidence="1">
    <location>
        <begin position="12"/>
        <end position="405"/>
    </location>
</feature>
<proteinExistence type="predicted"/>
<accession>A0A1G8XTC7</accession>
<organism evidence="2 3">
    <name type="scientific">Actinopolyspora mzabensis</name>
    <dbReference type="NCBI Taxonomy" id="995066"/>
    <lineage>
        <taxon>Bacteria</taxon>
        <taxon>Bacillati</taxon>
        <taxon>Actinomycetota</taxon>
        <taxon>Actinomycetes</taxon>
        <taxon>Actinopolysporales</taxon>
        <taxon>Actinopolysporaceae</taxon>
        <taxon>Actinopolyspora</taxon>
    </lineage>
</organism>
<dbReference type="InterPro" id="IPR002937">
    <property type="entry name" value="Amino_oxidase"/>
</dbReference>
<dbReference type="GO" id="GO:0016491">
    <property type="term" value="F:oxidoreductase activity"/>
    <property type="evidence" value="ECO:0007669"/>
    <property type="project" value="InterPro"/>
</dbReference>
<evidence type="ECO:0000259" key="1">
    <source>
        <dbReference type="Pfam" id="PF01593"/>
    </source>
</evidence>
<dbReference type="PRINTS" id="PR00411">
    <property type="entry name" value="PNDRDTASEI"/>
</dbReference>
<dbReference type="Proteomes" id="UP000199213">
    <property type="component" value="Unassembled WGS sequence"/>
</dbReference>
<evidence type="ECO:0000313" key="3">
    <source>
        <dbReference type="Proteomes" id="UP000199213"/>
    </source>
</evidence>
<dbReference type="Gene3D" id="3.50.50.60">
    <property type="entry name" value="FAD/NAD(P)-binding domain"/>
    <property type="match status" value="2"/>
</dbReference>
<evidence type="ECO:0000313" key="2">
    <source>
        <dbReference type="EMBL" id="SDJ93040.1"/>
    </source>
</evidence>
<dbReference type="OrthoDB" id="9767561at2"/>
<dbReference type="InterPro" id="IPR036188">
    <property type="entry name" value="FAD/NAD-bd_sf"/>
</dbReference>
<dbReference type="AlphaFoldDB" id="A0A1G8XTC7"/>
<dbReference type="EMBL" id="FNFM01000003">
    <property type="protein sequence ID" value="SDJ93040.1"/>
    <property type="molecule type" value="Genomic_DNA"/>
</dbReference>
<dbReference type="RefSeq" id="WP_092626877.1">
    <property type="nucleotide sequence ID" value="NZ_FNFM01000003.1"/>
</dbReference>
<protein>
    <submittedName>
        <fullName evidence="2">Phytoene dehydrogenase-related protein</fullName>
    </submittedName>
</protein>
<dbReference type="PANTHER" id="PTHR42841">
    <property type="entry name" value="AMINE OXIDASE"/>
    <property type="match status" value="1"/>
</dbReference>
<name>A0A1G8XTC7_ACTMZ</name>